<organism evidence="2 3">
    <name type="scientific">Persicobacter diffluens</name>
    <dbReference type="NCBI Taxonomy" id="981"/>
    <lineage>
        <taxon>Bacteria</taxon>
        <taxon>Pseudomonadati</taxon>
        <taxon>Bacteroidota</taxon>
        <taxon>Cytophagia</taxon>
        <taxon>Cytophagales</taxon>
        <taxon>Persicobacteraceae</taxon>
        <taxon>Persicobacter</taxon>
    </lineage>
</organism>
<evidence type="ECO:0000313" key="3">
    <source>
        <dbReference type="Proteomes" id="UP001310022"/>
    </source>
</evidence>
<dbReference type="InterPro" id="IPR019861">
    <property type="entry name" value="PorP/SprF_Bacteroidetes"/>
</dbReference>
<dbReference type="Proteomes" id="UP001310022">
    <property type="component" value="Unassembled WGS sequence"/>
</dbReference>
<keyword evidence="3" id="KW-1185">Reference proteome</keyword>
<sequence length="319" mass="35879">MRFNITFLSLLLIGVLGLNTSFAQQAPMYSSAPFVPLSFNPAYSGVEGYTRATLLHRSQWLGNTSSFDGNAGLNTQLLMLDAPVYRIRSGVGLVIENSSLPAVNDLSIRANYAYHLRIKEAKLSFGVNVGMYSRAFDNYQWRPNENEDWMTSGQVSQVLPDMGVGIFFQSQKFYGGLAYNHLLDASFDFGFTSQLRDKIPTALNLFMGYDYEFNYDLIITPSLFFHTDFAIYTAELAVRGTYKDKMWGGMNFRWSESVGLLLGYSLLKDNSLKLGYAFDFVVIGQGAKAATSHEFMISYALPISGDINKKIIRTPRFRH</sequence>
<evidence type="ECO:0000256" key="1">
    <source>
        <dbReference type="SAM" id="SignalP"/>
    </source>
</evidence>
<protein>
    <submittedName>
        <fullName evidence="2">Membrane protein</fullName>
    </submittedName>
</protein>
<feature type="signal peptide" evidence="1">
    <location>
        <begin position="1"/>
        <end position="23"/>
    </location>
</feature>
<feature type="chain" id="PRO_5042993732" evidence="1">
    <location>
        <begin position="24"/>
        <end position="319"/>
    </location>
</feature>
<dbReference type="RefSeq" id="WP_338237542.1">
    <property type="nucleotide sequence ID" value="NZ_BQKE01000001.1"/>
</dbReference>
<dbReference type="AlphaFoldDB" id="A0AAN5AMU6"/>
<proteinExistence type="predicted"/>
<dbReference type="NCBIfam" id="TIGR03519">
    <property type="entry name" value="T9SS_PorP_fam"/>
    <property type="match status" value="1"/>
</dbReference>
<name>A0AAN5AMU6_9BACT</name>
<dbReference type="EMBL" id="BQKE01000001">
    <property type="protein sequence ID" value="GJM62218.1"/>
    <property type="molecule type" value="Genomic_DNA"/>
</dbReference>
<accession>A0AAN5AMU6</accession>
<reference evidence="2 3" key="1">
    <citation type="submission" date="2021-12" db="EMBL/GenBank/DDBJ databases">
        <title>Genome sequencing of bacteria with rrn-lacking chromosome and rrn-plasmid.</title>
        <authorList>
            <person name="Anda M."/>
            <person name="Iwasaki W."/>
        </authorList>
    </citation>
    <scope>NUCLEOTIDE SEQUENCE [LARGE SCALE GENOMIC DNA]</scope>
    <source>
        <strain evidence="2 3">NBRC 15940</strain>
    </source>
</reference>
<keyword evidence="1" id="KW-0732">Signal</keyword>
<dbReference type="Pfam" id="PF11751">
    <property type="entry name" value="PorP_SprF"/>
    <property type="match status" value="1"/>
</dbReference>
<evidence type="ECO:0000313" key="2">
    <source>
        <dbReference type="EMBL" id="GJM62218.1"/>
    </source>
</evidence>
<comment type="caution">
    <text evidence="2">The sequence shown here is derived from an EMBL/GenBank/DDBJ whole genome shotgun (WGS) entry which is preliminary data.</text>
</comment>
<gene>
    <name evidence="2" type="ORF">PEDI_27700</name>
</gene>